<proteinExistence type="predicted"/>
<protein>
    <submittedName>
        <fullName evidence="2">Uncharacterized protein</fullName>
    </submittedName>
</protein>
<accession>A0A5N6RQ42</accession>
<evidence type="ECO:0000313" key="3">
    <source>
        <dbReference type="Proteomes" id="UP000327013"/>
    </source>
</evidence>
<evidence type="ECO:0000313" key="2">
    <source>
        <dbReference type="EMBL" id="KAE8100250.1"/>
    </source>
</evidence>
<reference evidence="2 3" key="1">
    <citation type="submission" date="2019-06" db="EMBL/GenBank/DDBJ databases">
        <title>A chromosomal-level reference genome of Carpinus fangiana (Coryloideae, Betulaceae).</title>
        <authorList>
            <person name="Yang X."/>
            <person name="Wang Z."/>
            <person name="Zhang L."/>
            <person name="Hao G."/>
            <person name="Liu J."/>
            <person name="Yang Y."/>
        </authorList>
    </citation>
    <scope>NUCLEOTIDE SEQUENCE [LARGE SCALE GENOMIC DNA]</scope>
    <source>
        <strain evidence="2">Cfa_2016G</strain>
        <tissue evidence="2">Leaf</tissue>
    </source>
</reference>
<organism evidence="2 3">
    <name type="scientific">Carpinus fangiana</name>
    <dbReference type="NCBI Taxonomy" id="176857"/>
    <lineage>
        <taxon>Eukaryota</taxon>
        <taxon>Viridiplantae</taxon>
        <taxon>Streptophyta</taxon>
        <taxon>Embryophyta</taxon>
        <taxon>Tracheophyta</taxon>
        <taxon>Spermatophyta</taxon>
        <taxon>Magnoliopsida</taxon>
        <taxon>eudicotyledons</taxon>
        <taxon>Gunneridae</taxon>
        <taxon>Pentapetalae</taxon>
        <taxon>rosids</taxon>
        <taxon>fabids</taxon>
        <taxon>Fagales</taxon>
        <taxon>Betulaceae</taxon>
        <taxon>Carpinus</taxon>
    </lineage>
</organism>
<feature type="compositionally biased region" description="Basic and acidic residues" evidence="1">
    <location>
        <begin position="47"/>
        <end position="56"/>
    </location>
</feature>
<feature type="compositionally biased region" description="Pro residues" evidence="1">
    <location>
        <begin position="1"/>
        <end position="21"/>
    </location>
</feature>
<evidence type="ECO:0000256" key="1">
    <source>
        <dbReference type="SAM" id="MobiDB-lite"/>
    </source>
</evidence>
<gene>
    <name evidence="2" type="ORF">FH972_018166</name>
</gene>
<dbReference type="EMBL" id="CM017327">
    <property type="protein sequence ID" value="KAE8100250.1"/>
    <property type="molecule type" value="Genomic_DNA"/>
</dbReference>
<keyword evidence="3" id="KW-1185">Reference proteome</keyword>
<dbReference type="AlphaFoldDB" id="A0A5N6RQ42"/>
<dbReference type="Proteomes" id="UP000327013">
    <property type="component" value="Chromosome 7"/>
</dbReference>
<name>A0A5N6RQ42_9ROSI</name>
<feature type="region of interest" description="Disordered" evidence="1">
    <location>
        <begin position="1"/>
        <end position="86"/>
    </location>
</feature>
<sequence length="119" mass="13340">MEPPHHPPQVPEVLPPQPLWPARPAAAPINPHRASPPSHHQTAQADLDPRGREIAKRNTVLSQPKRRRPDRHSVKPMQGKESGVGWRSGRVFSHLHSFRQTGGIVEIDVFGFDSVRGRQ</sequence>